<evidence type="ECO:0000259" key="3">
    <source>
        <dbReference type="PROSITE" id="PS51186"/>
    </source>
</evidence>
<dbReference type="PANTHER" id="PTHR43072:SF23">
    <property type="entry name" value="UPF0039 PROTEIN C11D3.02C"/>
    <property type="match status" value="1"/>
</dbReference>
<dbReference type="PROSITE" id="PS51186">
    <property type="entry name" value="GNAT"/>
    <property type="match status" value="1"/>
</dbReference>
<name>A0ABU7UWJ9_9GAMM</name>
<dbReference type="SUPFAM" id="SSF55729">
    <property type="entry name" value="Acyl-CoA N-acyltransferases (Nat)"/>
    <property type="match status" value="1"/>
</dbReference>
<dbReference type="Gene3D" id="3.40.630.30">
    <property type="match status" value="1"/>
</dbReference>
<sequence length="168" mass="18542">MISLRDATPHDGAALAAIYNPYVADTVITFETEPVRAEEMAARVSEAQESKLPYLVAIDDTTSQVAGYAYASKWKGRCAYRHSVETSVYLDRNQCGQGIGTLLMEALIERLRAAGMHALIGGIALPNEASVGLHERLGFKKVAQFEQVGHKFDQWIDVGYWQLILPET</sequence>
<dbReference type="EMBL" id="JAZHBO010000001">
    <property type="protein sequence ID" value="MEF2154946.1"/>
    <property type="molecule type" value="Genomic_DNA"/>
</dbReference>
<evidence type="ECO:0000313" key="4">
    <source>
        <dbReference type="EMBL" id="MEF2154946.1"/>
    </source>
</evidence>
<dbReference type="CDD" id="cd04301">
    <property type="entry name" value="NAT_SF"/>
    <property type="match status" value="1"/>
</dbReference>
<dbReference type="Pfam" id="PF13420">
    <property type="entry name" value="Acetyltransf_4"/>
    <property type="match status" value="1"/>
</dbReference>
<feature type="domain" description="N-acetyltransferase" evidence="3">
    <location>
        <begin position="2"/>
        <end position="166"/>
    </location>
</feature>
<keyword evidence="1" id="KW-0808">Transferase</keyword>
<reference evidence="4 5" key="1">
    <citation type="submission" date="2024-01" db="EMBL/GenBank/DDBJ databases">
        <title>Novel species of the genus Luteimonas isolated from rivers.</title>
        <authorList>
            <person name="Lu H."/>
        </authorList>
    </citation>
    <scope>NUCLEOTIDE SEQUENCE [LARGE SCALE GENOMIC DNA]</scope>
    <source>
        <strain evidence="4 5">FXH3W</strain>
    </source>
</reference>
<dbReference type="RefSeq" id="WP_331703090.1">
    <property type="nucleotide sequence ID" value="NZ_JAZHBO010000001.1"/>
</dbReference>
<dbReference type="NCBIfam" id="NF040504">
    <property type="entry name" value="resist_ArsN1b"/>
    <property type="match status" value="1"/>
</dbReference>
<dbReference type="Proteomes" id="UP001356170">
    <property type="component" value="Unassembled WGS sequence"/>
</dbReference>
<organism evidence="4 5">
    <name type="scientific">Aquilutibacter rugosus</name>
    <dbReference type="NCBI Taxonomy" id="3115820"/>
    <lineage>
        <taxon>Bacteria</taxon>
        <taxon>Pseudomonadati</taxon>
        <taxon>Pseudomonadota</taxon>
        <taxon>Gammaproteobacteria</taxon>
        <taxon>Lysobacterales</taxon>
        <taxon>Lysobacteraceae</taxon>
        <taxon>Aquilutibacter</taxon>
    </lineage>
</organism>
<evidence type="ECO:0000256" key="2">
    <source>
        <dbReference type="ARBA" id="ARBA00023315"/>
    </source>
</evidence>
<protein>
    <submittedName>
        <fullName evidence="4">Arsinothricin resistance N-acetyltransferase ArsN1 family B</fullName>
    </submittedName>
</protein>
<dbReference type="InterPro" id="IPR016181">
    <property type="entry name" value="Acyl_CoA_acyltransferase"/>
</dbReference>
<keyword evidence="2" id="KW-0012">Acyltransferase</keyword>
<dbReference type="PANTHER" id="PTHR43072">
    <property type="entry name" value="N-ACETYLTRANSFERASE"/>
    <property type="match status" value="1"/>
</dbReference>
<evidence type="ECO:0000313" key="5">
    <source>
        <dbReference type="Proteomes" id="UP001356170"/>
    </source>
</evidence>
<proteinExistence type="predicted"/>
<gene>
    <name evidence="4" type="ORF">V3390_01650</name>
</gene>
<accession>A0ABU7UWJ9</accession>
<comment type="caution">
    <text evidence="4">The sequence shown here is derived from an EMBL/GenBank/DDBJ whole genome shotgun (WGS) entry which is preliminary data.</text>
</comment>
<keyword evidence="5" id="KW-1185">Reference proteome</keyword>
<evidence type="ECO:0000256" key="1">
    <source>
        <dbReference type="ARBA" id="ARBA00022679"/>
    </source>
</evidence>
<dbReference type="InterPro" id="IPR000182">
    <property type="entry name" value="GNAT_dom"/>
</dbReference>